<dbReference type="InterPro" id="IPR037523">
    <property type="entry name" value="VOC_core"/>
</dbReference>
<name>A0ABP9K2G0_9NOCA</name>
<dbReference type="Proteomes" id="UP001500603">
    <property type="component" value="Unassembled WGS sequence"/>
</dbReference>
<evidence type="ECO:0000256" key="2">
    <source>
        <dbReference type="ARBA" id="ARBA00021572"/>
    </source>
</evidence>
<organism evidence="5 6">
    <name type="scientific">Nocardia callitridis</name>
    <dbReference type="NCBI Taxonomy" id="648753"/>
    <lineage>
        <taxon>Bacteria</taxon>
        <taxon>Bacillati</taxon>
        <taxon>Actinomycetota</taxon>
        <taxon>Actinomycetes</taxon>
        <taxon>Mycobacteriales</taxon>
        <taxon>Nocardiaceae</taxon>
        <taxon>Nocardia</taxon>
    </lineage>
</organism>
<evidence type="ECO:0000259" key="4">
    <source>
        <dbReference type="PROSITE" id="PS51819"/>
    </source>
</evidence>
<dbReference type="RefSeq" id="WP_345494354.1">
    <property type="nucleotide sequence ID" value="NZ_BAABJM010000001.1"/>
</dbReference>
<evidence type="ECO:0000256" key="1">
    <source>
        <dbReference type="ARBA" id="ARBA00011051"/>
    </source>
</evidence>
<dbReference type="PROSITE" id="PS51819">
    <property type="entry name" value="VOC"/>
    <property type="match status" value="1"/>
</dbReference>
<proteinExistence type="inferred from homology"/>
<keyword evidence="6" id="KW-1185">Reference proteome</keyword>
<sequence>MTSDSIGFEPPIPVQRIFDVTKAYGFYRDYLGFVVDWEYRFDDLPGGGPLYAQVSRASMTLHLSEHHGDGTPGTVLWIAVHNVDALHAELADVEYGFARPGAPEDGPGGRGFELIDPFGNVLRFAQSS</sequence>
<feature type="domain" description="VOC" evidence="4">
    <location>
        <begin position="7"/>
        <end position="127"/>
    </location>
</feature>
<dbReference type="EMBL" id="BAABJM010000001">
    <property type="protein sequence ID" value="GAA5048095.1"/>
    <property type="molecule type" value="Genomic_DNA"/>
</dbReference>
<keyword evidence="3" id="KW-0046">Antibiotic resistance</keyword>
<accession>A0ABP9K2G0</accession>
<reference evidence="6" key="1">
    <citation type="journal article" date="2019" name="Int. J. Syst. Evol. Microbiol.">
        <title>The Global Catalogue of Microorganisms (GCM) 10K type strain sequencing project: providing services to taxonomists for standard genome sequencing and annotation.</title>
        <authorList>
            <consortium name="The Broad Institute Genomics Platform"/>
            <consortium name="The Broad Institute Genome Sequencing Center for Infectious Disease"/>
            <person name="Wu L."/>
            <person name="Ma J."/>
        </authorList>
    </citation>
    <scope>NUCLEOTIDE SEQUENCE [LARGE SCALE GENOMIC DNA]</scope>
    <source>
        <strain evidence="6">JCM 18298</strain>
    </source>
</reference>
<dbReference type="InterPro" id="IPR000335">
    <property type="entry name" value="Bleomycin-R"/>
</dbReference>
<protein>
    <recommendedName>
        <fullName evidence="2">Bleomycin resistance protein</fullName>
    </recommendedName>
</protein>
<gene>
    <name evidence="5" type="ORF">GCM10023318_15440</name>
</gene>
<evidence type="ECO:0000313" key="6">
    <source>
        <dbReference type="Proteomes" id="UP001500603"/>
    </source>
</evidence>
<dbReference type="SUPFAM" id="SSF54593">
    <property type="entry name" value="Glyoxalase/Bleomycin resistance protein/Dihydroxybiphenyl dioxygenase"/>
    <property type="match status" value="1"/>
</dbReference>
<evidence type="ECO:0000313" key="5">
    <source>
        <dbReference type="EMBL" id="GAA5048095.1"/>
    </source>
</evidence>
<comment type="similarity">
    <text evidence="1">Belongs to the bleomycin resistance protein family.</text>
</comment>
<evidence type="ECO:0000256" key="3">
    <source>
        <dbReference type="ARBA" id="ARBA00023251"/>
    </source>
</evidence>
<dbReference type="CDD" id="cd08349">
    <property type="entry name" value="BLMA_like"/>
    <property type="match status" value="1"/>
</dbReference>
<comment type="caution">
    <text evidence="5">The sequence shown here is derived from an EMBL/GenBank/DDBJ whole genome shotgun (WGS) entry which is preliminary data.</text>
</comment>
<dbReference type="Pfam" id="PF19581">
    <property type="entry name" value="Glyoxalase_7"/>
    <property type="match status" value="1"/>
</dbReference>
<dbReference type="Gene3D" id="3.10.180.10">
    <property type="entry name" value="2,3-Dihydroxybiphenyl 1,2-Dioxygenase, domain 1"/>
    <property type="match status" value="1"/>
</dbReference>
<dbReference type="InterPro" id="IPR029068">
    <property type="entry name" value="Glyas_Bleomycin-R_OHBP_Dase"/>
</dbReference>